<gene>
    <name evidence="1" type="ORF">LCGC14_1196720</name>
</gene>
<proteinExistence type="predicted"/>
<sequence length="63" mass="6926">MENLVGKFLLINDGKVVSVSDTYQGAIDEGAIRFGGGRTGMYGRRGRRKHRGNTWYVHEAIGG</sequence>
<evidence type="ECO:0000313" key="1">
    <source>
        <dbReference type="EMBL" id="KKM94594.1"/>
    </source>
</evidence>
<organism evidence="1">
    <name type="scientific">marine sediment metagenome</name>
    <dbReference type="NCBI Taxonomy" id="412755"/>
    <lineage>
        <taxon>unclassified sequences</taxon>
        <taxon>metagenomes</taxon>
        <taxon>ecological metagenomes</taxon>
    </lineage>
</organism>
<name>A0A0F9LI66_9ZZZZ</name>
<reference evidence="1" key="1">
    <citation type="journal article" date="2015" name="Nature">
        <title>Complex archaea that bridge the gap between prokaryotes and eukaryotes.</title>
        <authorList>
            <person name="Spang A."/>
            <person name="Saw J.H."/>
            <person name="Jorgensen S.L."/>
            <person name="Zaremba-Niedzwiedzka K."/>
            <person name="Martijn J."/>
            <person name="Lind A.E."/>
            <person name="van Eijk R."/>
            <person name="Schleper C."/>
            <person name="Guy L."/>
            <person name="Ettema T.J."/>
        </authorList>
    </citation>
    <scope>NUCLEOTIDE SEQUENCE</scope>
</reference>
<dbReference type="AlphaFoldDB" id="A0A0F9LI66"/>
<dbReference type="EMBL" id="LAZR01006117">
    <property type="protein sequence ID" value="KKM94594.1"/>
    <property type="molecule type" value="Genomic_DNA"/>
</dbReference>
<accession>A0A0F9LI66</accession>
<comment type="caution">
    <text evidence="1">The sequence shown here is derived from an EMBL/GenBank/DDBJ whole genome shotgun (WGS) entry which is preliminary data.</text>
</comment>
<protein>
    <submittedName>
        <fullName evidence="1">Uncharacterized protein</fullName>
    </submittedName>
</protein>